<keyword evidence="12" id="KW-0443">Lipid metabolism</keyword>
<evidence type="ECO:0000256" key="1">
    <source>
        <dbReference type="ARBA" id="ARBA00001698"/>
    </source>
</evidence>
<evidence type="ECO:0000256" key="4">
    <source>
        <dbReference type="ARBA" id="ARBA00005189"/>
    </source>
</evidence>
<evidence type="ECO:0000256" key="17">
    <source>
        <dbReference type="ARBA" id="ARBA00032396"/>
    </source>
</evidence>
<evidence type="ECO:0000313" key="21">
    <source>
        <dbReference type="Proteomes" id="UP000699462"/>
    </source>
</evidence>
<evidence type="ECO:0000313" key="20">
    <source>
        <dbReference type="EMBL" id="KAF8568116.1"/>
    </source>
</evidence>
<evidence type="ECO:0000256" key="18">
    <source>
        <dbReference type="ARBA" id="ARBA00033406"/>
    </source>
</evidence>
<organism evidence="20 21">
    <name type="scientific">Paragonimus westermani</name>
    <dbReference type="NCBI Taxonomy" id="34504"/>
    <lineage>
        <taxon>Eukaryota</taxon>
        <taxon>Metazoa</taxon>
        <taxon>Spiralia</taxon>
        <taxon>Lophotrochozoa</taxon>
        <taxon>Platyhelminthes</taxon>
        <taxon>Trematoda</taxon>
        <taxon>Digenea</taxon>
        <taxon>Plagiorchiida</taxon>
        <taxon>Troglotremata</taxon>
        <taxon>Troglotrematidae</taxon>
        <taxon>Paragonimus</taxon>
    </lineage>
</organism>
<comment type="caution">
    <text evidence="20">The sequence shown here is derived from an EMBL/GenBank/DDBJ whole genome shotgun (WGS) entry which is preliminary data.</text>
</comment>
<comment type="subcellular location">
    <subcellularLocation>
        <location evidence="2">Membrane</location>
        <topology evidence="2">Multi-pass membrane protein</topology>
    </subcellularLocation>
</comment>
<keyword evidence="11 19" id="KW-1133">Transmembrane helix</keyword>
<evidence type="ECO:0000256" key="6">
    <source>
        <dbReference type="ARBA" id="ARBA00012487"/>
    </source>
</evidence>
<proteinExistence type="inferred from homology"/>
<dbReference type="Proteomes" id="UP000699462">
    <property type="component" value="Unassembled WGS sequence"/>
</dbReference>
<evidence type="ECO:0000256" key="10">
    <source>
        <dbReference type="ARBA" id="ARBA00022695"/>
    </source>
</evidence>
<keyword evidence="10" id="KW-0548">Nucleotidyltransferase</keyword>
<gene>
    <name evidence="20" type="ORF">P879_04786</name>
</gene>
<evidence type="ECO:0000256" key="14">
    <source>
        <dbReference type="ARBA" id="ARBA00023209"/>
    </source>
</evidence>
<keyword evidence="14" id="KW-0594">Phospholipid biosynthesis</keyword>
<comment type="catalytic activity">
    <reaction evidence="1">
        <text>a 1,2-diacyl-sn-glycero-3-phosphate + CTP + H(+) = a CDP-1,2-diacyl-sn-glycerol + diphosphate</text>
        <dbReference type="Rhea" id="RHEA:16229"/>
        <dbReference type="ChEBI" id="CHEBI:15378"/>
        <dbReference type="ChEBI" id="CHEBI:33019"/>
        <dbReference type="ChEBI" id="CHEBI:37563"/>
        <dbReference type="ChEBI" id="CHEBI:58332"/>
        <dbReference type="ChEBI" id="CHEBI:58608"/>
        <dbReference type="EC" id="2.7.7.41"/>
    </reaction>
</comment>
<keyword evidence="15" id="KW-1208">Phospholipid metabolism</keyword>
<accession>A0A8T0DL93</accession>
<keyword evidence="13 19" id="KW-0472">Membrane</keyword>
<evidence type="ECO:0000256" key="9">
    <source>
        <dbReference type="ARBA" id="ARBA00022692"/>
    </source>
</evidence>
<dbReference type="EC" id="2.7.7.41" evidence="6"/>
<comment type="pathway">
    <text evidence="3">Phospholipid metabolism; CDP-diacylglycerol biosynthesis; CDP-diacylglycerol from sn-glycerol 3-phosphate: step 3/3.</text>
</comment>
<dbReference type="GO" id="GO:0004605">
    <property type="term" value="F:phosphatidate cytidylyltransferase activity"/>
    <property type="evidence" value="ECO:0007669"/>
    <property type="project" value="UniProtKB-EC"/>
</dbReference>
<dbReference type="AlphaFoldDB" id="A0A8T0DL93"/>
<keyword evidence="21" id="KW-1185">Reference proteome</keyword>
<keyword evidence="7" id="KW-0444">Lipid biosynthesis</keyword>
<keyword evidence="9 19" id="KW-0812">Transmembrane</keyword>
<evidence type="ECO:0000256" key="3">
    <source>
        <dbReference type="ARBA" id="ARBA00005119"/>
    </source>
</evidence>
<comment type="similarity">
    <text evidence="5">Belongs to the CDS family.</text>
</comment>
<feature type="transmembrane region" description="Helical" evidence="19">
    <location>
        <begin position="26"/>
        <end position="47"/>
    </location>
</feature>
<evidence type="ECO:0000256" key="16">
    <source>
        <dbReference type="ARBA" id="ARBA00029893"/>
    </source>
</evidence>
<dbReference type="Pfam" id="PF01148">
    <property type="entry name" value="CTP_transf_1"/>
    <property type="match status" value="1"/>
</dbReference>
<keyword evidence="8" id="KW-0808">Transferase</keyword>
<evidence type="ECO:0000256" key="19">
    <source>
        <dbReference type="SAM" id="Phobius"/>
    </source>
</evidence>
<feature type="transmembrane region" description="Helical" evidence="19">
    <location>
        <begin position="97"/>
        <end position="119"/>
    </location>
</feature>
<evidence type="ECO:0000256" key="13">
    <source>
        <dbReference type="ARBA" id="ARBA00023136"/>
    </source>
</evidence>
<name>A0A8T0DL93_9TREM</name>
<dbReference type="PANTHER" id="PTHR13773">
    <property type="entry name" value="PHOSPHATIDATE CYTIDYLYLTRANSFERASE"/>
    <property type="match status" value="1"/>
</dbReference>
<evidence type="ECO:0000256" key="8">
    <source>
        <dbReference type="ARBA" id="ARBA00022679"/>
    </source>
</evidence>
<dbReference type="GO" id="GO:0008654">
    <property type="term" value="P:phospholipid biosynthetic process"/>
    <property type="evidence" value="ECO:0007669"/>
    <property type="project" value="UniProtKB-KW"/>
</dbReference>
<evidence type="ECO:0000256" key="7">
    <source>
        <dbReference type="ARBA" id="ARBA00022516"/>
    </source>
</evidence>
<dbReference type="OrthoDB" id="10260889at2759"/>
<sequence>MAHVFGSLFGATPLIKLSPKKTWADFIGGGLATLFFGVLLSAVLVQFNSFVCPLEWNDVIDAVTTSFTRNRVFMPNTYNVSKWLFMIPFRQFTWYPFLWHSLVIALYTSVVGPFGGLIASAFKRAFRIKDFGDFLRTRRRCGSV</sequence>
<evidence type="ECO:0000256" key="2">
    <source>
        <dbReference type="ARBA" id="ARBA00004141"/>
    </source>
</evidence>
<dbReference type="GO" id="GO:0005789">
    <property type="term" value="C:endoplasmic reticulum membrane"/>
    <property type="evidence" value="ECO:0007669"/>
    <property type="project" value="TreeGrafter"/>
</dbReference>
<protein>
    <recommendedName>
        <fullName evidence="6">phosphatidate cytidylyltransferase</fullName>
        <ecNumber evidence="6">2.7.7.41</ecNumber>
    </recommendedName>
    <alternativeName>
        <fullName evidence="16">CDP-diacylglycerol synthase</fullName>
    </alternativeName>
    <alternativeName>
        <fullName evidence="17">CDP-diglyceride pyrophosphorylase</fullName>
    </alternativeName>
    <alternativeName>
        <fullName evidence="18">CDP-diglyceride synthase</fullName>
    </alternativeName>
</protein>
<evidence type="ECO:0000256" key="12">
    <source>
        <dbReference type="ARBA" id="ARBA00023098"/>
    </source>
</evidence>
<dbReference type="EMBL" id="JTDF01003091">
    <property type="protein sequence ID" value="KAF8568116.1"/>
    <property type="molecule type" value="Genomic_DNA"/>
</dbReference>
<evidence type="ECO:0000256" key="5">
    <source>
        <dbReference type="ARBA" id="ARBA00010185"/>
    </source>
</evidence>
<reference evidence="20 21" key="1">
    <citation type="submission" date="2019-07" db="EMBL/GenBank/DDBJ databases">
        <title>Annotation for the trematode Paragonimus westermani.</title>
        <authorList>
            <person name="Choi Y.-J."/>
        </authorList>
    </citation>
    <scope>NUCLEOTIDE SEQUENCE [LARGE SCALE GENOMIC DNA]</scope>
    <source>
        <strain evidence="20">180907_Pwestermani</strain>
    </source>
</reference>
<comment type="pathway">
    <text evidence="4">Lipid metabolism.</text>
</comment>
<dbReference type="PANTHER" id="PTHR13773:SF8">
    <property type="entry name" value="PHOSPHATIDATE CYTIDYLYLTRANSFERASE, PHOTORECEPTOR-SPECIFIC"/>
    <property type="match status" value="1"/>
</dbReference>
<dbReference type="InterPro" id="IPR016720">
    <property type="entry name" value="PC_Trfase_euk"/>
</dbReference>
<evidence type="ECO:0000256" key="11">
    <source>
        <dbReference type="ARBA" id="ARBA00022989"/>
    </source>
</evidence>
<evidence type="ECO:0000256" key="15">
    <source>
        <dbReference type="ARBA" id="ARBA00023264"/>
    </source>
</evidence>